<proteinExistence type="predicted"/>
<dbReference type="Gene3D" id="3.40.50.300">
    <property type="entry name" value="P-loop containing nucleotide triphosphate hydrolases"/>
    <property type="match status" value="1"/>
</dbReference>
<evidence type="ECO:0000313" key="3">
    <source>
        <dbReference type="EMBL" id="PTB45561.1"/>
    </source>
</evidence>
<feature type="domain" description="Nephrocystin 3-like N-terminal" evidence="2">
    <location>
        <begin position="267"/>
        <end position="425"/>
    </location>
</feature>
<dbReference type="OrthoDB" id="5086500at2759"/>
<keyword evidence="1" id="KW-0677">Repeat</keyword>
<accession>A0A2T3ZL78</accession>
<evidence type="ECO:0000259" key="2">
    <source>
        <dbReference type="Pfam" id="PF24883"/>
    </source>
</evidence>
<reference evidence="3 4" key="1">
    <citation type="submission" date="2016-07" db="EMBL/GenBank/DDBJ databases">
        <title>Multiple horizontal gene transfer events from other fungi enriched the ability of initially mycotrophic Trichoderma (Ascomycota) to feed on dead plant biomass.</title>
        <authorList>
            <consortium name="DOE Joint Genome Institute"/>
            <person name="Aerts A."/>
            <person name="Atanasova L."/>
            <person name="Chenthamara K."/>
            <person name="Zhang J."/>
            <person name="Grujic M."/>
            <person name="Henrissat B."/>
            <person name="Kuo A."/>
            <person name="Salamov A."/>
            <person name="Lipzen A."/>
            <person name="Labutti K."/>
            <person name="Barry K."/>
            <person name="Miao Y."/>
            <person name="Rahimi M.J."/>
            <person name="Shen Q."/>
            <person name="Grigoriev I.V."/>
            <person name="Kubicek C.P."/>
            <person name="Druzhinina I.S."/>
        </authorList>
    </citation>
    <scope>NUCLEOTIDE SEQUENCE [LARGE SCALE GENOMIC DNA]</scope>
    <source>
        <strain evidence="3 4">CBS 433.97</strain>
    </source>
</reference>
<gene>
    <name evidence="3" type="ORF">M441DRAFT_43583</name>
</gene>
<dbReference type="PANTHER" id="PTHR10039:SF5">
    <property type="entry name" value="NACHT DOMAIN-CONTAINING PROTEIN"/>
    <property type="match status" value="1"/>
</dbReference>
<dbReference type="InterPro" id="IPR027417">
    <property type="entry name" value="P-loop_NTPase"/>
</dbReference>
<evidence type="ECO:0000313" key="4">
    <source>
        <dbReference type="Proteomes" id="UP000240493"/>
    </source>
</evidence>
<sequence>MSGLEALSLVCSIMQVISFTKELITTCKDIYEGRATADDQLQENTASIKSLLDDMNQCSGSVQQRTQNERDLHEIARKCSIAAQDLETEIQRLTRYHKPGNVVKALVGGIKSITRERKIKELSKSFRQYQETLETHILARICTKTDALQIQQRDNFKELSGTLQHFISQIAAGHTDVANLINRHGNETKQQIQQSEMGVKTLINARHVEADMEAKRNRLLQSLKFESMNARRTEIKIANEATYVSFFKSLEFENEPTSGSAAVAWVNFVKWLESDEQCFWIQGKPGAGKSTLVKFLLQQENTKKALDKWNHNSIIVSHFFWKPGNILQRNFRGLLCSLNHHLLSAEPSLIDQILSEFKSTRENDSIGDWELSHLMDIFKYTLANCNRPIFFLIDGVDEAIDAEEVLKFLTSSITLRNTKWCISSRGEDIFQQAFSEYNGFKLHEYTRDDMFNFARKEIQRTLRSIQEYENTYPKDFLTELQYSLVNKAEGVYLWLVLALESIKRGLRHNDRKDVILSRLRKLPTGLEELYADMWGRLGEDKDIYQREAAHYFNLLIIYRTLLAKYQKEYTPTFFEWPMTPFQMMLAQDDELQRNLLDQSYELQLSNFCAGLRVREEYSQLKKHATSKIEFIHRTLFDFLTDTESGRDILAQAQADHVHVQLATIMLCQLRIMENIVSKPYFVHYQSELDIGACLHYFRWLLSQAQRKDSFSHERVYKTLLPAFETLFEASLIPWDQRPKRCPRPCFDTLLLDDPAFQQFTRERLKSKGASYATCVLRECIVLRETGLFLYPGPRVDLVELFHDLGADVNSTDACFCEPPVDVGQFAGCFRYESALSAVIKASFNDMRVHTSGAHAVLLKLLVAFLENSPNLDTHTSCLFTSDESENKDLAEAADDLYGDSFSAAIIMEVNLKYLVEVFLRGFSSNDAAINVLRTRAEKLVQLEGSKTLK</sequence>
<dbReference type="SUPFAM" id="SSF52540">
    <property type="entry name" value="P-loop containing nucleoside triphosphate hydrolases"/>
    <property type="match status" value="1"/>
</dbReference>
<name>A0A2T3ZL78_TRIA4</name>
<keyword evidence="4" id="KW-1185">Reference proteome</keyword>
<dbReference type="AlphaFoldDB" id="A0A2T3ZL78"/>
<dbReference type="STRING" id="1042311.A0A2T3ZL78"/>
<organism evidence="3 4">
    <name type="scientific">Trichoderma asperellum (strain ATCC 204424 / CBS 433.97 / NBRC 101777)</name>
    <dbReference type="NCBI Taxonomy" id="1042311"/>
    <lineage>
        <taxon>Eukaryota</taxon>
        <taxon>Fungi</taxon>
        <taxon>Dikarya</taxon>
        <taxon>Ascomycota</taxon>
        <taxon>Pezizomycotina</taxon>
        <taxon>Sordariomycetes</taxon>
        <taxon>Hypocreomycetidae</taxon>
        <taxon>Hypocreales</taxon>
        <taxon>Hypocreaceae</taxon>
        <taxon>Trichoderma</taxon>
    </lineage>
</organism>
<dbReference type="EMBL" id="KZ679257">
    <property type="protein sequence ID" value="PTB45561.1"/>
    <property type="molecule type" value="Genomic_DNA"/>
</dbReference>
<dbReference type="Pfam" id="PF24883">
    <property type="entry name" value="NPHP3_N"/>
    <property type="match status" value="1"/>
</dbReference>
<dbReference type="Proteomes" id="UP000240493">
    <property type="component" value="Unassembled WGS sequence"/>
</dbReference>
<evidence type="ECO:0000256" key="1">
    <source>
        <dbReference type="ARBA" id="ARBA00022737"/>
    </source>
</evidence>
<dbReference type="PANTHER" id="PTHR10039">
    <property type="entry name" value="AMELOGENIN"/>
    <property type="match status" value="1"/>
</dbReference>
<dbReference type="InterPro" id="IPR056884">
    <property type="entry name" value="NPHP3-like_N"/>
</dbReference>
<protein>
    <recommendedName>
        <fullName evidence="2">Nephrocystin 3-like N-terminal domain-containing protein</fullName>
    </recommendedName>
</protein>